<dbReference type="EnsemblProtists" id="EKX53365">
    <property type="protein sequence ID" value="EKX53365"/>
    <property type="gene ID" value="GUITHDRAFT_101069"/>
</dbReference>
<dbReference type="AlphaFoldDB" id="L1JYU0"/>
<dbReference type="Proteomes" id="UP000011087">
    <property type="component" value="Unassembled WGS sequence"/>
</dbReference>
<dbReference type="PaxDb" id="55529-EKX53365"/>
<reference evidence="3" key="2">
    <citation type="submission" date="2012-11" db="EMBL/GenBank/DDBJ databases">
        <authorList>
            <person name="Kuo A."/>
            <person name="Curtis B.A."/>
            <person name="Tanifuji G."/>
            <person name="Burki F."/>
            <person name="Gruber A."/>
            <person name="Irimia M."/>
            <person name="Maruyama S."/>
            <person name="Arias M.C."/>
            <person name="Ball S.G."/>
            <person name="Gile G.H."/>
            <person name="Hirakawa Y."/>
            <person name="Hopkins J.F."/>
            <person name="Rensing S.A."/>
            <person name="Schmutz J."/>
            <person name="Symeonidi A."/>
            <person name="Elias M."/>
            <person name="Eveleigh R.J."/>
            <person name="Herman E.K."/>
            <person name="Klute M.J."/>
            <person name="Nakayama T."/>
            <person name="Obornik M."/>
            <person name="Reyes-Prieto A."/>
            <person name="Armbrust E.V."/>
            <person name="Aves S.J."/>
            <person name="Beiko R.G."/>
            <person name="Coutinho P."/>
            <person name="Dacks J.B."/>
            <person name="Durnford D.G."/>
            <person name="Fast N.M."/>
            <person name="Green B.R."/>
            <person name="Grisdale C."/>
            <person name="Hempe F."/>
            <person name="Henrissat B."/>
            <person name="Hoppner M.P."/>
            <person name="Ishida K.-I."/>
            <person name="Kim E."/>
            <person name="Koreny L."/>
            <person name="Kroth P.G."/>
            <person name="Liu Y."/>
            <person name="Malik S.-B."/>
            <person name="Maier U.G."/>
            <person name="McRose D."/>
            <person name="Mock T."/>
            <person name="Neilson J.A."/>
            <person name="Onodera N.T."/>
            <person name="Poole A.M."/>
            <person name="Pritham E.J."/>
            <person name="Richards T.A."/>
            <person name="Rocap G."/>
            <person name="Roy S.W."/>
            <person name="Sarai C."/>
            <person name="Schaack S."/>
            <person name="Shirato S."/>
            <person name="Slamovits C.H."/>
            <person name="Spencer D.F."/>
            <person name="Suzuki S."/>
            <person name="Worden A.Z."/>
            <person name="Zauner S."/>
            <person name="Barry K."/>
            <person name="Bell C."/>
            <person name="Bharti A.K."/>
            <person name="Crow J.A."/>
            <person name="Grimwood J."/>
            <person name="Kramer R."/>
            <person name="Lindquist E."/>
            <person name="Lucas S."/>
            <person name="Salamov A."/>
            <person name="McFadden G.I."/>
            <person name="Lane C.E."/>
            <person name="Keeling P.J."/>
            <person name="Gray M.W."/>
            <person name="Grigoriev I.V."/>
            <person name="Archibald J.M."/>
        </authorList>
    </citation>
    <scope>NUCLEOTIDE SEQUENCE</scope>
    <source>
        <strain evidence="3">CCMP2712</strain>
    </source>
</reference>
<reference evidence="2" key="3">
    <citation type="submission" date="2016-03" db="UniProtKB">
        <authorList>
            <consortium name="EnsemblProtists"/>
        </authorList>
    </citation>
    <scope>IDENTIFICATION</scope>
</reference>
<dbReference type="HOGENOM" id="CLU_1443558_0_0_1"/>
<evidence type="ECO:0000313" key="3">
    <source>
        <dbReference type="Proteomes" id="UP000011087"/>
    </source>
</evidence>
<dbReference type="NCBIfam" id="TIGR01571">
    <property type="entry name" value="A_thal_Cys_rich"/>
    <property type="match status" value="1"/>
</dbReference>
<evidence type="ECO:0000313" key="2">
    <source>
        <dbReference type="EnsemblProtists" id="EKX53365"/>
    </source>
</evidence>
<protein>
    <submittedName>
        <fullName evidence="1 2">Uncharacterized protein</fullName>
    </submittedName>
</protein>
<name>L1JYU0_GUITC</name>
<dbReference type="EMBL" id="JH992970">
    <property type="protein sequence ID" value="EKX53365.1"/>
    <property type="molecule type" value="Genomic_DNA"/>
</dbReference>
<dbReference type="InterPro" id="IPR006461">
    <property type="entry name" value="PLAC_motif_containing"/>
</dbReference>
<evidence type="ECO:0000313" key="1">
    <source>
        <dbReference type="EMBL" id="EKX53365.1"/>
    </source>
</evidence>
<organism evidence="1">
    <name type="scientific">Guillardia theta (strain CCMP2712)</name>
    <name type="common">Cryptophyte</name>
    <dbReference type="NCBI Taxonomy" id="905079"/>
    <lineage>
        <taxon>Eukaryota</taxon>
        <taxon>Cryptophyceae</taxon>
        <taxon>Pyrenomonadales</taxon>
        <taxon>Geminigeraceae</taxon>
        <taxon>Guillardia</taxon>
    </lineage>
</organism>
<sequence length="188" mass="21296">MKNGFLVERRRQAMQKRGMQEATKEQIQEMPWSTGLFDIWTDPETLYVAGHGAWGGLPAATSAAPRHEHFVSTPVAFCCMNNYTSMAYPPSEPGRRFPFIRVTWRKHARTRFLVKGSCLGDCLAVTLCYFCSALQEAREVRIESDDIFNAIKRIDGSTLPTTTLANYEYSEIQPMEALSMTQTSLIDQ</sequence>
<gene>
    <name evidence="1" type="ORF">GUITHDRAFT_101069</name>
</gene>
<dbReference type="Pfam" id="PF04749">
    <property type="entry name" value="PLAC8"/>
    <property type="match status" value="1"/>
</dbReference>
<keyword evidence="3" id="KW-1185">Reference proteome</keyword>
<dbReference type="RefSeq" id="XP_005840345.1">
    <property type="nucleotide sequence ID" value="XM_005840288.1"/>
</dbReference>
<proteinExistence type="predicted"/>
<accession>L1JYU0</accession>
<dbReference type="GeneID" id="17309918"/>
<reference evidence="1 3" key="1">
    <citation type="journal article" date="2012" name="Nature">
        <title>Algal genomes reveal evolutionary mosaicism and the fate of nucleomorphs.</title>
        <authorList>
            <consortium name="DOE Joint Genome Institute"/>
            <person name="Curtis B.A."/>
            <person name="Tanifuji G."/>
            <person name="Burki F."/>
            <person name="Gruber A."/>
            <person name="Irimia M."/>
            <person name="Maruyama S."/>
            <person name="Arias M.C."/>
            <person name="Ball S.G."/>
            <person name="Gile G.H."/>
            <person name="Hirakawa Y."/>
            <person name="Hopkins J.F."/>
            <person name="Kuo A."/>
            <person name="Rensing S.A."/>
            <person name="Schmutz J."/>
            <person name="Symeonidi A."/>
            <person name="Elias M."/>
            <person name="Eveleigh R.J."/>
            <person name="Herman E.K."/>
            <person name="Klute M.J."/>
            <person name="Nakayama T."/>
            <person name="Obornik M."/>
            <person name="Reyes-Prieto A."/>
            <person name="Armbrust E.V."/>
            <person name="Aves S.J."/>
            <person name="Beiko R.G."/>
            <person name="Coutinho P."/>
            <person name="Dacks J.B."/>
            <person name="Durnford D.G."/>
            <person name="Fast N.M."/>
            <person name="Green B.R."/>
            <person name="Grisdale C.J."/>
            <person name="Hempel F."/>
            <person name="Henrissat B."/>
            <person name="Hoppner M.P."/>
            <person name="Ishida K."/>
            <person name="Kim E."/>
            <person name="Koreny L."/>
            <person name="Kroth P.G."/>
            <person name="Liu Y."/>
            <person name="Malik S.B."/>
            <person name="Maier U.G."/>
            <person name="McRose D."/>
            <person name="Mock T."/>
            <person name="Neilson J.A."/>
            <person name="Onodera N.T."/>
            <person name="Poole A.M."/>
            <person name="Pritham E.J."/>
            <person name="Richards T.A."/>
            <person name="Rocap G."/>
            <person name="Roy S.W."/>
            <person name="Sarai C."/>
            <person name="Schaack S."/>
            <person name="Shirato S."/>
            <person name="Slamovits C.H."/>
            <person name="Spencer D.F."/>
            <person name="Suzuki S."/>
            <person name="Worden A.Z."/>
            <person name="Zauner S."/>
            <person name="Barry K."/>
            <person name="Bell C."/>
            <person name="Bharti A.K."/>
            <person name="Crow J.A."/>
            <person name="Grimwood J."/>
            <person name="Kramer R."/>
            <person name="Lindquist E."/>
            <person name="Lucas S."/>
            <person name="Salamov A."/>
            <person name="McFadden G.I."/>
            <person name="Lane C.E."/>
            <person name="Keeling P.J."/>
            <person name="Gray M.W."/>
            <person name="Grigoriev I.V."/>
            <person name="Archibald J.M."/>
        </authorList>
    </citation>
    <scope>NUCLEOTIDE SEQUENCE</scope>
    <source>
        <strain evidence="1 3">CCMP2712</strain>
    </source>
</reference>
<dbReference type="KEGG" id="gtt:GUITHDRAFT_101069"/>